<gene>
    <name evidence="7" type="ORF">CR203_12375</name>
</gene>
<organism evidence="7 8">
    <name type="scientific">Salipaludibacillus neizhouensis</name>
    <dbReference type="NCBI Taxonomy" id="885475"/>
    <lineage>
        <taxon>Bacteria</taxon>
        <taxon>Bacillati</taxon>
        <taxon>Bacillota</taxon>
        <taxon>Bacilli</taxon>
        <taxon>Bacillales</taxon>
        <taxon>Bacillaceae</taxon>
    </lineage>
</organism>
<dbReference type="PROSITE" id="PS51257">
    <property type="entry name" value="PROKAR_LIPOPROTEIN"/>
    <property type="match status" value="1"/>
</dbReference>
<dbReference type="PANTHER" id="PTHR46847:SF2">
    <property type="entry name" value="ABC TRANSPORTER SUGAR-BINDING PROTEIN"/>
    <property type="match status" value="1"/>
</dbReference>
<dbReference type="Proteomes" id="UP000281498">
    <property type="component" value="Unassembled WGS sequence"/>
</dbReference>
<evidence type="ECO:0000313" key="8">
    <source>
        <dbReference type="Proteomes" id="UP000281498"/>
    </source>
</evidence>
<feature type="signal peptide" evidence="5">
    <location>
        <begin position="1"/>
        <end position="27"/>
    </location>
</feature>
<dbReference type="RefSeq" id="WP_110937220.1">
    <property type="nucleotide sequence ID" value="NZ_KZ614146.1"/>
</dbReference>
<keyword evidence="7" id="KW-0547">Nucleotide-binding</keyword>
<evidence type="ECO:0000313" key="7">
    <source>
        <dbReference type="EMBL" id="RKL67292.1"/>
    </source>
</evidence>
<feature type="chain" id="PRO_5038576785" evidence="5">
    <location>
        <begin position="28"/>
        <end position="344"/>
    </location>
</feature>
<protein>
    <submittedName>
        <fullName evidence="7">Ribose ABC transporter ATP-binding protein</fullName>
    </submittedName>
</protein>
<evidence type="ECO:0000256" key="5">
    <source>
        <dbReference type="SAM" id="SignalP"/>
    </source>
</evidence>
<evidence type="ECO:0000259" key="6">
    <source>
        <dbReference type="Pfam" id="PF13407"/>
    </source>
</evidence>
<dbReference type="SUPFAM" id="SSF53822">
    <property type="entry name" value="Periplasmic binding protein-like I"/>
    <property type="match status" value="1"/>
</dbReference>
<evidence type="ECO:0000256" key="1">
    <source>
        <dbReference type="ARBA" id="ARBA00004196"/>
    </source>
</evidence>
<dbReference type="EMBL" id="PDOE01000004">
    <property type="protein sequence ID" value="RKL67292.1"/>
    <property type="molecule type" value="Genomic_DNA"/>
</dbReference>
<dbReference type="CDD" id="cd06321">
    <property type="entry name" value="PBP1_ABC_sugar_binding-like"/>
    <property type="match status" value="1"/>
</dbReference>
<sequence>MKNMKLITFALLILTVLFLAACSDSNAGGENTEAEENTLNTPNEEVENDENNENNADASVDGEKKLSIGLTVPTLGNPFFVAMSNGAEEVAENYDAEVMTVSAEHDLARQTAQIEDFITRQVDVILLSPFDSSGIAGAVSQAVAAGIPVIALDGFAEGGINTVVMSDNVQAGRLAAEYLVEQIGEEGNIVIIDGPPVSAVTDRIQGFNEVLEKYPDIEIVAHQNGEGEREAALSVMEDVLTANDQIDAVFTINDEEAIGVQIAQEQAKREEEFFIVSVDGAPSAIDALKEGGSLAGTSAQFPGQMVIDGVDLALKILDGEQVDEEVLIPTEFITQENVDSYPGW</sequence>
<keyword evidence="3 5" id="KW-0732">Signal</keyword>
<feature type="domain" description="Periplasmic binding protein" evidence="6">
    <location>
        <begin position="68"/>
        <end position="321"/>
    </location>
</feature>
<dbReference type="GO" id="GO:0030246">
    <property type="term" value="F:carbohydrate binding"/>
    <property type="evidence" value="ECO:0007669"/>
    <property type="project" value="UniProtKB-ARBA"/>
</dbReference>
<evidence type="ECO:0000256" key="3">
    <source>
        <dbReference type="ARBA" id="ARBA00022729"/>
    </source>
</evidence>
<dbReference type="InterPro" id="IPR025997">
    <property type="entry name" value="SBP_2_dom"/>
</dbReference>
<comment type="similarity">
    <text evidence="2">Belongs to the bacterial solute-binding protein 2 family.</text>
</comment>
<dbReference type="Gene3D" id="3.40.50.2300">
    <property type="match status" value="2"/>
</dbReference>
<proteinExistence type="inferred from homology"/>
<evidence type="ECO:0000256" key="2">
    <source>
        <dbReference type="ARBA" id="ARBA00007639"/>
    </source>
</evidence>
<dbReference type="Pfam" id="PF13407">
    <property type="entry name" value="Peripla_BP_4"/>
    <property type="match status" value="1"/>
</dbReference>
<dbReference type="GO" id="GO:0030313">
    <property type="term" value="C:cell envelope"/>
    <property type="evidence" value="ECO:0007669"/>
    <property type="project" value="UniProtKB-SubCell"/>
</dbReference>
<keyword evidence="7" id="KW-0067">ATP-binding</keyword>
<dbReference type="OrthoDB" id="9814427at2"/>
<dbReference type="GO" id="GO:0005524">
    <property type="term" value="F:ATP binding"/>
    <property type="evidence" value="ECO:0007669"/>
    <property type="project" value="UniProtKB-KW"/>
</dbReference>
<comment type="caution">
    <text evidence="7">The sequence shown here is derived from an EMBL/GenBank/DDBJ whole genome shotgun (WGS) entry which is preliminary data.</text>
</comment>
<dbReference type="InterPro" id="IPR028082">
    <property type="entry name" value="Peripla_BP_I"/>
</dbReference>
<feature type="region of interest" description="Disordered" evidence="4">
    <location>
        <begin position="27"/>
        <end position="59"/>
    </location>
</feature>
<dbReference type="AlphaFoldDB" id="A0A3A9K9S1"/>
<keyword evidence="8" id="KW-1185">Reference proteome</keyword>
<dbReference type="PANTHER" id="PTHR46847">
    <property type="entry name" value="D-ALLOSE-BINDING PERIPLASMIC PROTEIN-RELATED"/>
    <property type="match status" value="1"/>
</dbReference>
<name>A0A3A9K9S1_9BACI</name>
<reference evidence="7 8" key="1">
    <citation type="submission" date="2017-10" db="EMBL/GenBank/DDBJ databases">
        <title>Bacillus sp. nov., a halophilic bacterium isolated from a Keqin Lake.</title>
        <authorList>
            <person name="Wang H."/>
        </authorList>
    </citation>
    <scope>NUCLEOTIDE SEQUENCE [LARGE SCALE GENOMIC DNA]</scope>
    <source>
        <strain evidence="7 8">KCTC 13187</strain>
    </source>
</reference>
<evidence type="ECO:0000256" key="4">
    <source>
        <dbReference type="SAM" id="MobiDB-lite"/>
    </source>
</evidence>
<comment type="subcellular location">
    <subcellularLocation>
        <location evidence="1">Cell envelope</location>
    </subcellularLocation>
</comment>
<accession>A0A3A9K9S1</accession>